<reference evidence="3" key="1">
    <citation type="journal article" date="2021" name="New Phytol.">
        <title>Evolutionary innovations through gain and loss of genes in the ectomycorrhizal Boletales.</title>
        <authorList>
            <person name="Wu G."/>
            <person name="Miyauchi S."/>
            <person name="Morin E."/>
            <person name="Kuo A."/>
            <person name="Drula E."/>
            <person name="Varga T."/>
            <person name="Kohler A."/>
            <person name="Feng B."/>
            <person name="Cao Y."/>
            <person name="Lipzen A."/>
            <person name="Daum C."/>
            <person name="Hundley H."/>
            <person name="Pangilinan J."/>
            <person name="Johnson J."/>
            <person name="Barry K."/>
            <person name="LaButti K."/>
            <person name="Ng V."/>
            <person name="Ahrendt S."/>
            <person name="Min B."/>
            <person name="Choi I.G."/>
            <person name="Park H."/>
            <person name="Plett J.M."/>
            <person name="Magnuson J."/>
            <person name="Spatafora J.W."/>
            <person name="Nagy L.G."/>
            <person name="Henrissat B."/>
            <person name="Grigoriev I.V."/>
            <person name="Yang Z.L."/>
            <person name="Xu J."/>
            <person name="Martin F.M."/>
        </authorList>
    </citation>
    <scope>NUCLEOTIDE SEQUENCE</scope>
    <source>
        <strain evidence="3">KKN 215</strain>
    </source>
</reference>
<comment type="caution">
    <text evidence="3">The sequence shown here is derived from an EMBL/GenBank/DDBJ whole genome shotgun (WGS) entry which is preliminary data.</text>
</comment>
<protein>
    <recommendedName>
        <fullName evidence="2">DUF6570 domain-containing protein</fullName>
    </recommendedName>
</protein>
<evidence type="ECO:0000313" key="3">
    <source>
        <dbReference type="EMBL" id="KAH8103153.1"/>
    </source>
</evidence>
<dbReference type="OrthoDB" id="3221862at2759"/>
<feature type="compositionally biased region" description="Basic and acidic residues" evidence="1">
    <location>
        <begin position="1"/>
        <end position="11"/>
    </location>
</feature>
<feature type="region of interest" description="Disordered" evidence="1">
    <location>
        <begin position="1"/>
        <end position="21"/>
    </location>
</feature>
<accession>A0A8K0USM3</accession>
<dbReference type="Pfam" id="PF20209">
    <property type="entry name" value="DUF6570"/>
    <property type="match status" value="1"/>
</dbReference>
<evidence type="ECO:0000313" key="4">
    <source>
        <dbReference type="Proteomes" id="UP000813824"/>
    </source>
</evidence>
<keyword evidence="4" id="KW-1185">Reference proteome</keyword>
<gene>
    <name evidence="3" type="ORF">BXZ70DRAFT_999293</name>
</gene>
<evidence type="ECO:0000256" key="1">
    <source>
        <dbReference type="SAM" id="MobiDB-lite"/>
    </source>
</evidence>
<name>A0A8K0USM3_9AGAR</name>
<evidence type="ECO:0000259" key="2">
    <source>
        <dbReference type="Pfam" id="PF20209"/>
    </source>
</evidence>
<dbReference type="AlphaFoldDB" id="A0A8K0USM3"/>
<feature type="domain" description="DUF6570" evidence="2">
    <location>
        <begin position="109"/>
        <end position="244"/>
    </location>
</feature>
<dbReference type="InterPro" id="IPR046700">
    <property type="entry name" value="DUF6570"/>
</dbReference>
<organism evidence="3 4">
    <name type="scientific">Cristinia sonorae</name>
    <dbReference type="NCBI Taxonomy" id="1940300"/>
    <lineage>
        <taxon>Eukaryota</taxon>
        <taxon>Fungi</taxon>
        <taxon>Dikarya</taxon>
        <taxon>Basidiomycota</taxon>
        <taxon>Agaricomycotina</taxon>
        <taxon>Agaricomycetes</taxon>
        <taxon>Agaricomycetidae</taxon>
        <taxon>Agaricales</taxon>
        <taxon>Pleurotineae</taxon>
        <taxon>Stephanosporaceae</taxon>
        <taxon>Cristinia</taxon>
    </lineage>
</organism>
<dbReference type="Proteomes" id="UP000813824">
    <property type="component" value="Unassembled WGS sequence"/>
</dbReference>
<proteinExistence type="predicted"/>
<sequence>MKRAAERKAQRESQFPPKPPGMDTIAQIVRGYCNDITDTKIQEKGCGVCGLLYNINDLQSLDNCKIDLKNQVTRKERYSVDDPVECIEGPVVDPNCSNICRNCANDIKNNRIPRHSLSNGQWVGDVPNVLKDLSWAEKLLIARVHHNYCVMRFSMSGMKGLQKLRANAISYAVPMPKVYQILPPKMEDLDEVVAFIYIGNTLPTHEDWKRTPFLVRHRKIMDALNWLKLNHIDYADISISAENLSEYPEDEPPVKPDWHKSDVFQNQEAKSVTPHREDEEVETGRCPFIMHTLTGDRLSELEKTDPKQLKTLALKRFKEDGYILGIGHSEKPESIYHNPSLYPQMFPWLFPYGMGGIGNDRMKFNKNLLMYHDKRFQLEPSFSLIAFNHDQIKKSSTGGFLLASKSHFEDIANRLLNIKDEVLAHIIKHYETEQEKQCYQLLRDIDFVNGKIEGSITSKKYMRNEIWSLMSYLDVEHPIALYYADTQETKPCSRRTILQVDG</sequence>
<dbReference type="EMBL" id="JAEVFJ010000008">
    <property type="protein sequence ID" value="KAH8103153.1"/>
    <property type="molecule type" value="Genomic_DNA"/>
</dbReference>